<accession>A0AAV2JIJ1</accession>
<evidence type="ECO:0000313" key="1">
    <source>
        <dbReference type="EMBL" id="CAL1577516.1"/>
    </source>
</evidence>
<proteinExistence type="predicted"/>
<dbReference type="AlphaFoldDB" id="A0AAV2JIJ1"/>
<reference evidence="1 2" key="1">
    <citation type="submission" date="2024-04" db="EMBL/GenBank/DDBJ databases">
        <authorList>
            <person name="Waldvogel A.-M."/>
            <person name="Schoenle A."/>
        </authorList>
    </citation>
    <scope>NUCLEOTIDE SEQUENCE [LARGE SCALE GENOMIC DNA]</scope>
</reference>
<dbReference type="EMBL" id="OZ035835">
    <property type="protein sequence ID" value="CAL1577516.1"/>
    <property type="molecule type" value="Genomic_DNA"/>
</dbReference>
<protein>
    <submittedName>
        <fullName evidence="1">Uncharacterized protein</fullName>
    </submittedName>
</protein>
<dbReference type="Proteomes" id="UP001497482">
    <property type="component" value="Chromosome 13"/>
</dbReference>
<evidence type="ECO:0000313" key="2">
    <source>
        <dbReference type="Proteomes" id="UP001497482"/>
    </source>
</evidence>
<organism evidence="1 2">
    <name type="scientific">Knipowitschia caucasica</name>
    <name type="common">Caucasian dwarf goby</name>
    <name type="synonym">Pomatoschistus caucasicus</name>
    <dbReference type="NCBI Taxonomy" id="637954"/>
    <lineage>
        <taxon>Eukaryota</taxon>
        <taxon>Metazoa</taxon>
        <taxon>Chordata</taxon>
        <taxon>Craniata</taxon>
        <taxon>Vertebrata</taxon>
        <taxon>Euteleostomi</taxon>
        <taxon>Actinopterygii</taxon>
        <taxon>Neopterygii</taxon>
        <taxon>Teleostei</taxon>
        <taxon>Neoteleostei</taxon>
        <taxon>Acanthomorphata</taxon>
        <taxon>Gobiaria</taxon>
        <taxon>Gobiiformes</taxon>
        <taxon>Gobioidei</taxon>
        <taxon>Gobiidae</taxon>
        <taxon>Gobiinae</taxon>
        <taxon>Knipowitschia</taxon>
    </lineage>
</organism>
<name>A0AAV2JIJ1_KNICA</name>
<sequence>MRVGCVAGSSLRCVGGWAGRGWGGGGGFSGGVWGGACWCGCGRELRCLGGRGGRGLESLEVALEGRGMRVRGVAVGLGVGGGGGCVGWEGGWVEWVGSGVGGGEVEREGCGVIRERVGLVGSGGRVGCGVSRGTGWLKWGLWVVCTGLVWGWGGWFVVDEIRERGVCGWEVVTSQGHGIDGRSSESVGGGLGCVVFHLVGWGGWLGRSIGGVCCRGVAMGGECGGVAIVVVGMRMGGDRGGIRWGRGVEALRGIGVRSREGGTGGNVGVLLWWSVGGKGGAGKHSVELCCWAVEILRGMRGGWLRVGRVAIGLGVGCGLWGVGGGRGMTVWLSGSWDWGLVGEGRFGFGELWVGGGGFGSVVVEGYFCGSDGKGGGSGLEEGGGGG</sequence>
<gene>
    <name evidence="1" type="ORF">KC01_LOCUS8857</name>
</gene>
<keyword evidence="2" id="KW-1185">Reference proteome</keyword>